<evidence type="ECO:0000259" key="1">
    <source>
        <dbReference type="Pfam" id="PF07475"/>
    </source>
</evidence>
<dbReference type="AlphaFoldDB" id="A0A1M7RPQ9"/>
<evidence type="ECO:0000313" key="2">
    <source>
        <dbReference type="EMBL" id="SHN48357.1"/>
    </source>
</evidence>
<reference evidence="3" key="1">
    <citation type="submission" date="2016-12" db="EMBL/GenBank/DDBJ databases">
        <authorList>
            <person name="Varghese N."/>
            <person name="Submissions S."/>
        </authorList>
    </citation>
    <scope>NUCLEOTIDE SEQUENCE [LARGE SCALE GENOMIC DNA]</scope>
    <source>
        <strain evidence="3">DSM 11032</strain>
    </source>
</reference>
<dbReference type="InterPro" id="IPR027417">
    <property type="entry name" value="P-loop_NTPase"/>
</dbReference>
<dbReference type="GO" id="GO:0000155">
    <property type="term" value="F:phosphorelay sensor kinase activity"/>
    <property type="evidence" value="ECO:0007669"/>
    <property type="project" value="InterPro"/>
</dbReference>
<dbReference type="EMBL" id="FRDF01000001">
    <property type="protein sequence ID" value="SHN48357.1"/>
    <property type="molecule type" value="Genomic_DNA"/>
</dbReference>
<dbReference type="Pfam" id="PF07475">
    <property type="entry name" value="Hpr_kinase_C"/>
    <property type="match status" value="1"/>
</dbReference>
<organism evidence="2 3">
    <name type="scientific">Erythrobacter sanguineus</name>
    <dbReference type="NCBI Taxonomy" id="198312"/>
    <lineage>
        <taxon>Bacteria</taxon>
        <taxon>Pseudomonadati</taxon>
        <taxon>Pseudomonadota</taxon>
        <taxon>Alphaproteobacteria</taxon>
        <taxon>Sphingomonadales</taxon>
        <taxon>Erythrobacteraceae</taxon>
        <taxon>Erythrobacter/Porphyrobacter group</taxon>
        <taxon>Erythrobacter</taxon>
    </lineage>
</organism>
<dbReference type="InterPro" id="IPR011104">
    <property type="entry name" value="Hpr_kin/Pase_C"/>
</dbReference>
<dbReference type="Proteomes" id="UP000184391">
    <property type="component" value="Unassembled WGS sequence"/>
</dbReference>
<dbReference type="RefSeq" id="WP_072672856.1">
    <property type="nucleotide sequence ID" value="NZ_FRDF01000001.1"/>
</dbReference>
<evidence type="ECO:0000313" key="3">
    <source>
        <dbReference type="Proteomes" id="UP000184391"/>
    </source>
</evidence>
<dbReference type="OrthoDB" id="8326226at2"/>
<keyword evidence="2" id="KW-0808">Transferase</keyword>
<name>A0A1M7RPQ9_9SPHN</name>
<accession>A0A1M7RPQ9</accession>
<dbReference type="GO" id="GO:0005524">
    <property type="term" value="F:ATP binding"/>
    <property type="evidence" value="ECO:0007669"/>
    <property type="project" value="InterPro"/>
</dbReference>
<dbReference type="STRING" id="198312.SAMN02745193_00100"/>
<gene>
    <name evidence="2" type="ORF">SAMN02745193_00100</name>
</gene>
<protein>
    <submittedName>
        <fullName evidence="2">Hpr(Ser) kinase/phosphatase</fullName>
    </submittedName>
</protein>
<proteinExistence type="predicted"/>
<keyword evidence="3" id="KW-1185">Reference proteome</keyword>
<sequence length="174" mass="17608">MNTDSPFVHQASAVAIGGRALLIEGPPGSGKSSLALALIDRGAGLIGDDAVTLMRTGIRTAPQVGTHISDVLMASPPPNIAGLIELRGIGIVQVPVAAPAPVALVLELGAARDTTLGERLPETPLPRRVIGGVAVPVLRFDPGTIAPAQRAEWALALHGTNANPPSLSAAPAQE</sequence>
<dbReference type="Gene3D" id="3.40.50.300">
    <property type="entry name" value="P-loop containing nucleotide triphosphate hydrolases"/>
    <property type="match status" value="1"/>
</dbReference>
<dbReference type="SUPFAM" id="SSF53795">
    <property type="entry name" value="PEP carboxykinase-like"/>
    <property type="match status" value="1"/>
</dbReference>
<keyword evidence="2" id="KW-0418">Kinase</keyword>
<feature type="domain" description="HPr kinase/phosphorylase C-terminal" evidence="1">
    <location>
        <begin position="11"/>
        <end position="95"/>
    </location>
</feature>
<dbReference type="GO" id="GO:0006109">
    <property type="term" value="P:regulation of carbohydrate metabolic process"/>
    <property type="evidence" value="ECO:0007669"/>
    <property type="project" value="InterPro"/>
</dbReference>